<reference evidence="8 9" key="1">
    <citation type="submission" date="2019-03" db="EMBL/GenBank/DDBJ databases">
        <title>Genomic Encyclopedia of Type Strains, Phase IV (KMG-IV): sequencing the most valuable type-strain genomes for metagenomic binning, comparative biology and taxonomic classification.</title>
        <authorList>
            <person name="Goeker M."/>
        </authorList>
    </citation>
    <scope>NUCLEOTIDE SEQUENCE [LARGE SCALE GENOMIC DNA]</scope>
    <source>
        <strain evidence="8 9">DSM 24830</strain>
    </source>
</reference>
<keyword evidence="2 5" id="KW-0808">Transferase</keyword>
<protein>
    <submittedName>
        <fullName evidence="8">3-ketoacyl-CoA thiolase</fullName>
    </submittedName>
</protein>
<dbReference type="SUPFAM" id="SSF53901">
    <property type="entry name" value="Thiolase-like"/>
    <property type="match status" value="2"/>
</dbReference>
<dbReference type="CDD" id="cd00751">
    <property type="entry name" value="thiolase"/>
    <property type="match status" value="1"/>
</dbReference>
<dbReference type="Pfam" id="PF00108">
    <property type="entry name" value="Thiolase_N"/>
    <property type="match status" value="1"/>
</dbReference>
<evidence type="ECO:0000313" key="9">
    <source>
        <dbReference type="Proteomes" id="UP000294887"/>
    </source>
</evidence>
<dbReference type="PIRSF" id="PIRSF000429">
    <property type="entry name" value="Ac-CoA_Ac_transf"/>
    <property type="match status" value="1"/>
</dbReference>
<comment type="caution">
    <text evidence="8">The sequence shown here is derived from an EMBL/GenBank/DDBJ whole genome shotgun (WGS) entry which is preliminary data.</text>
</comment>
<evidence type="ECO:0000256" key="3">
    <source>
        <dbReference type="ARBA" id="ARBA00023315"/>
    </source>
</evidence>
<evidence type="ECO:0000256" key="5">
    <source>
        <dbReference type="RuleBase" id="RU003557"/>
    </source>
</evidence>
<dbReference type="InterPro" id="IPR020610">
    <property type="entry name" value="Thiolase_AS"/>
</dbReference>
<evidence type="ECO:0000256" key="1">
    <source>
        <dbReference type="ARBA" id="ARBA00010982"/>
    </source>
</evidence>
<feature type="active site" description="Proton acceptor" evidence="4">
    <location>
        <position position="394"/>
    </location>
</feature>
<sequence>MPKTSRSKTSTQIARPVYLVDGARTPFLKAPGAPGLFSATQLALGATKPLMLRQPFEASDLDEVIYGCMMPSEDEANISRVIALRMGGGDKLTAFTVQRNCASGMQAIDNAVRNISHGYADMIMAGGVDAMSRAPLLLRQDMVHWLANWNKAKSAGAKIKALGKLKGRYFAPIIALLRGLTDPVVGLNMGQTAENLAYKFNISREQMDEYAVQSHLRLVAAMEAGSLEEIEAIYDDSGKMFDADDGVRPDSSVEKIAKLKPFFDKPYGKVTPANSSQITDGATSLIVASEDAVKKYKLSPIAQLSPAQWAGLDPAQMGLGPAHAIVETLKFHHLIMENIDYWEINEAFAAQVQACVLALNDTEYCKNELGLLKEAGKIPMDKLNVDGGAIALGHPVGSSGARIVLHLAHVLKRENAKKGIASLCIGGGQGGSMLVEAV</sequence>
<dbReference type="InterPro" id="IPR002155">
    <property type="entry name" value="Thiolase"/>
</dbReference>
<evidence type="ECO:0000259" key="6">
    <source>
        <dbReference type="Pfam" id="PF00108"/>
    </source>
</evidence>
<feature type="active site" description="Acyl-thioester intermediate" evidence="4">
    <location>
        <position position="101"/>
    </location>
</feature>
<gene>
    <name evidence="8" type="ORF">EV695_0103</name>
</gene>
<evidence type="ECO:0000256" key="2">
    <source>
        <dbReference type="ARBA" id="ARBA00022679"/>
    </source>
</evidence>
<feature type="domain" description="Thiolase N-terminal" evidence="6">
    <location>
        <begin position="17"/>
        <end position="291"/>
    </location>
</feature>
<dbReference type="Gene3D" id="3.40.47.10">
    <property type="match status" value="1"/>
</dbReference>
<comment type="similarity">
    <text evidence="1 5">Belongs to the thiolase-like superfamily. Thiolase family.</text>
</comment>
<dbReference type="PANTHER" id="PTHR18919">
    <property type="entry name" value="ACETYL-COA C-ACYLTRANSFERASE"/>
    <property type="match status" value="1"/>
</dbReference>
<dbReference type="Proteomes" id="UP000294887">
    <property type="component" value="Unassembled WGS sequence"/>
</dbReference>
<dbReference type="GO" id="GO:0003988">
    <property type="term" value="F:acetyl-CoA C-acyltransferase activity"/>
    <property type="evidence" value="ECO:0007669"/>
    <property type="project" value="UniProtKB-ARBA"/>
</dbReference>
<dbReference type="InterPro" id="IPR016039">
    <property type="entry name" value="Thiolase-like"/>
</dbReference>
<proteinExistence type="inferred from homology"/>
<dbReference type="NCBIfam" id="NF006030">
    <property type="entry name" value="PRK08170.1"/>
    <property type="match status" value="1"/>
</dbReference>
<dbReference type="InterPro" id="IPR020616">
    <property type="entry name" value="Thiolase_N"/>
</dbReference>
<dbReference type="PROSITE" id="PS00099">
    <property type="entry name" value="THIOLASE_3"/>
    <property type="match status" value="1"/>
</dbReference>
<dbReference type="InterPro" id="IPR020617">
    <property type="entry name" value="Thiolase_C"/>
</dbReference>
<dbReference type="AlphaFoldDB" id="A0A4R1F3A8"/>
<dbReference type="NCBIfam" id="TIGR01930">
    <property type="entry name" value="AcCoA-C-Actrans"/>
    <property type="match status" value="1"/>
</dbReference>
<dbReference type="InterPro" id="IPR020613">
    <property type="entry name" value="Thiolase_CS"/>
</dbReference>
<keyword evidence="9" id="KW-1185">Reference proteome</keyword>
<organism evidence="8 9">
    <name type="scientific">Cocleimonas flava</name>
    <dbReference type="NCBI Taxonomy" id="634765"/>
    <lineage>
        <taxon>Bacteria</taxon>
        <taxon>Pseudomonadati</taxon>
        <taxon>Pseudomonadota</taxon>
        <taxon>Gammaproteobacteria</taxon>
        <taxon>Thiotrichales</taxon>
        <taxon>Thiotrichaceae</taxon>
        <taxon>Cocleimonas</taxon>
    </lineage>
</organism>
<evidence type="ECO:0000313" key="8">
    <source>
        <dbReference type="EMBL" id="TCJ88263.1"/>
    </source>
</evidence>
<evidence type="ECO:0000259" key="7">
    <source>
        <dbReference type="Pfam" id="PF02803"/>
    </source>
</evidence>
<dbReference type="RefSeq" id="WP_207906908.1">
    <property type="nucleotide sequence ID" value="NZ_BAAAFU010000008.1"/>
</dbReference>
<evidence type="ECO:0000256" key="4">
    <source>
        <dbReference type="PIRSR" id="PIRSR000429-1"/>
    </source>
</evidence>
<dbReference type="PANTHER" id="PTHR18919:SF151">
    <property type="entry name" value="BLR2427 PROTEIN"/>
    <property type="match status" value="1"/>
</dbReference>
<dbReference type="EMBL" id="SMFQ01000002">
    <property type="protein sequence ID" value="TCJ88263.1"/>
    <property type="molecule type" value="Genomic_DNA"/>
</dbReference>
<feature type="active site" description="Proton acceptor" evidence="4">
    <location>
        <position position="424"/>
    </location>
</feature>
<feature type="domain" description="Thiolase C-terminal" evidence="7">
    <location>
        <begin position="299"/>
        <end position="436"/>
    </location>
</feature>
<keyword evidence="3 5" id="KW-0012">Acyltransferase</keyword>
<dbReference type="PROSITE" id="PS00737">
    <property type="entry name" value="THIOLASE_2"/>
    <property type="match status" value="1"/>
</dbReference>
<dbReference type="Pfam" id="PF02803">
    <property type="entry name" value="Thiolase_C"/>
    <property type="match status" value="1"/>
</dbReference>
<accession>A0A4R1F3A8</accession>
<name>A0A4R1F3A8_9GAMM</name>